<dbReference type="Proteomes" id="UP000299102">
    <property type="component" value="Unassembled WGS sequence"/>
</dbReference>
<dbReference type="EMBL" id="BGZK01000002">
    <property type="protein sequence ID" value="GBO99035.1"/>
    <property type="molecule type" value="Genomic_DNA"/>
</dbReference>
<comment type="caution">
    <text evidence="1">The sequence shown here is derived from an EMBL/GenBank/DDBJ whole genome shotgun (WGS) entry which is preliminary data.</text>
</comment>
<organism evidence="1 2">
    <name type="scientific">Eumeta variegata</name>
    <name type="common">Bagworm moth</name>
    <name type="synonym">Eumeta japonica</name>
    <dbReference type="NCBI Taxonomy" id="151549"/>
    <lineage>
        <taxon>Eukaryota</taxon>
        <taxon>Metazoa</taxon>
        <taxon>Ecdysozoa</taxon>
        <taxon>Arthropoda</taxon>
        <taxon>Hexapoda</taxon>
        <taxon>Insecta</taxon>
        <taxon>Pterygota</taxon>
        <taxon>Neoptera</taxon>
        <taxon>Endopterygota</taxon>
        <taxon>Lepidoptera</taxon>
        <taxon>Glossata</taxon>
        <taxon>Ditrysia</taxon>
        <taxon>Tineoidea</taxon>
        <taxon>Psychidae</taxon>
        <taxon>Oiketicinae</taxon>
        <taxon>Eumeta</taxon>
    </lineage>
</organism>
<dbReference type="AlphaFoldDB" id="A0A4C1SB19"/>
<evidence type="ECO:0000313" key="1">
    <source>
        <dbReference type="EMBL" id="GBO99035.1"/>
    </source>
</evidence>
<gene>
    <name evidence="1" type="ORF">EVAR_394_1</name>
</gene>
<reference evidence="1 2" key="1">
    <citation type="journal article" date="2019" name="Commun. Biol.">
        <title>The bagworm genome reveals a unique fibroin gene that provides high tensile strength.</title>
        <authorList>
            <person name="Kono N."/>
            <person name="Nakamura H."/>
            <person name="Ohtoshi R."/>
            <person name="Tomita M."/>
            <person name="Numata K."/>
            <person name="Arakawa K."/>
        </authorList>
    </citation>
    <scope>NUCLEOTIDE SEQUENCE [LARGE SCALE GENOMIC DNA]</scope>
</reference>
<protein>
    <submittedName>
        <fullName evidence="1">Uncharacterized protein</fullName>
    </submittedName>
</protein>
<name>A0A4C1SB19_EUMVA</name>
<evidence type="ECO:0000313" key="2">
    <source>
        <dbReference type="Proteomes" id="UP000299102"/>
    </source>
</evidence>
<keyword evidence="2" id="KW-1185">Reference proteome</keyword>
<proteinExistence type="predicted"/>
<sequence>MQRNLYELIDQMERTRLVRAPRALCRSRTHDERAMRSWTRVFQNLGNDKTIHVSRVTERQALKSYEAIGECEFTTATKINGYLFKIVKKLGKLYIVMSFDKKSNRKALAFEISTSEFQKEGLWSETGEREESNESCRSQYATFSVGPFRRLCTHGASKRAFTINIRFKYRAFLIVVHPNAHFDINAYANGHFRQSFSVYPSPTHSRARPPGLPLCGTVSFSDYSLVVGKRVGSSVVKKLDFVAAVCYTRRRRSKAGAAASGAAEGSRANGE</sequence>
<accession>A0A4C1SB19</accession>